<evidence type="ECO:0000313" key="3">
    <source>
        <dbReference type="WBParaSite" id="L893_g6370.t1"/>
    </source>
</evidence>
<keyword evidence="2" id="KW-1185">Reference proteome</keyword>
<dbReference type="InterPro" id="IPR019420">
    <property type="entry name" value="7TM_GPCR_serpentine_rcpt_Srbc"/>
</dbReference>
<feature type="transmembrane region" description="Helical" evidence="1">
    <location>
        <begin position="6"/>
        <end position="29"/>
    </location>
</feature>
<dbReference type="Proteomes" id="UP000095287">
    <property type="component" value="Unplaced"/>
</dbReference>
<evidence type="ECO:0000313" key="2">
    <source>
        <dbReference type="Proteomes" id="UP000095287"/>
    </source>
</evidence>
<keyword evidence="1" id="KW-0812">Transmembrane</keyword>
<keyword evidence="1" id="KW-1133">Transmembrane helix</keyword>
<dbReference type="Pfam" id="PF10316">
    <property type="entry name" value="7TM_GPCR_Srbc"/>
    <property type="match status" value="1"/>
</dbReference>
<protein>
    <submittedName>
        <fullName evidence="3">G_PROTEIN_RECEP_F1_2 domain-containing protein</fullName>
    </submittedName>
</protein>
<keyword evidence="1" id="KW-0472">Membrane</keyword>
<dbReference type="WBParaSite" id="L893_g6370.t1">
    <property type="protein sequence ID" value="L893_g6370.t1"/>
    <property type="gene ID" value="L893_g6370"/>
</dbReference>
<feature type="transmembrane region" description="Helical" evidence="1">
    <location>
        <begin position="50"/>
        <end position="72"/>
    </location>
</feature>
<sequence length="288" mass="32599">MIFASALTVYIVTIFATIITIVLNAYILYKKLSSRQFFNNSQLQLQYYCVFFYWIFAISCLAHATYMCYALTDPNRSLDLVFWSGTSMNSTEHVVGIGNTFVAIDRLLAMVSPGKYRKIYGAILHKLYLICLPAIIVTCVVIYALNKEYRKPGNSFGLVVNREILVALNDFNAGACGCNVLLTVGFMVCFWKFLKRQNRSINSGQYRNIKKANYVVMYQMLLEIVLVIIPMAITAVFNSFGVNLIEILGPYPLTVLSLYTASCSVVYIFKLKRTTEKKPVVTTVRTVI</sequence>
<organism evidence="2 3">
    <name type="scientific">Steinernema glaseri</name>
    <dbReference type="NCBI Taxonomy" id="37863"/>
    <lineage>
        <taxon>Eukaryota</taxon>
        <taxon>Metazoa</taxon>
        <taxon>Ecdysozoa</taxon>
        <taxon>Nematoda</taxon>
        <taxon>Chromadorea</taxon>
        <taxon>Rhabditida</taxon>
        <taxon>Tylenchina</taxon>
        <taxon>Panagrolaimomorpha</taxon>
        <taxon>Strongyloidoidea</taxon>
        <taxon>Steinernematidae</taxon>
        <taxon>Steinernema</taxon>
    </lineage>
</organism>
<feature type="transmembrane region" description="Helical" evidence="1">
    <location>
        <begin position="123"/>
        <end position="145"/>
    </location>
</feature>
<proteinExistence type="predicted"/>
<feature type="transmembrane region" description="Helical" evidence="1">
    <location>
        <begin position="171"/>
        <end position="194"/>
    </location>
</feature>
<name>A0A1I8AJX6_9BILA</name>
<reference evidence="3" key="1">
    <citation type="submission" date="2016-11" db="UniProtKB">
        <authorList>
            <consortium name="WormBaseParasite"/>
        </authorList>
    </citation>
    <scope>IDENTIFICATION</scope>
</reference>
<feature type="transmembrane region" description="Helical" evidence="1">
    <location>
        <begin position="215"/>
        <end position="237"/>
    </location>
</feature>
<feature type="transmembrane region" description="Helical" evidence="1">
    <location>
        <begin position="249"/>
        <end position="269"/>
    </location>
</feature>
<dbReference type="AlphaFoldDB" id="A0A1I8AJX6"/>
<evidence type="ECO:0000256" key="1">
    <source>
        <dbReference type="SAM" id="Phobius"/>
    </source>
</evidence>
<accession>A0A1I8AJX6</accession>